<feature type="compositionally biased region" description="Basic and acidic residues" evidence="4">
    <location>
        <begin position="206"/>
        <end position="252"/>
    </location>
</feature>
<evidence type="ECO:0000256" key="4">
    <source>
        <dbReference type="SAM" id="MobiDB-lite"/>
    </source>
</evidence>
<dbReference type="STRING" id="1453498.LG45_00035"/>
<keyword evidence="2" id="KW-0732">Signal</keyword>
<protein>
    <submittedName>
        <fullName evidence="5">Membrane protein</fullName>
    </submittedName>
</protein>
<dbReference type="GO" id="GO:0005829">
    <property type="term" value="C:cytosol"/>
    <property type="evidence" value="ECO:0007669"/>
    <property type="project" value="TreeGrafter"/>
</dbReference>
<name>A0A095SWZ8_9FLAO</name>
<dbReference type="InterPro" id="IPR005632">
    <property type="entry name" value="Chaperone_Skp"/>
</dbReference>
<dbReference type="GO" id="GO:0050821">
    <property type="term" value="P:protein stabilization"/>
    <property type="evidence" value="ECO:0007669"/>
    <property type="project" value="TreeGrafter"/>
</dbReference>
<evidence type="ECO:0000313" key="5">
    <source>
        <dbReference type="EMBL" id="KGD69211.1"/>
    </source>
</evidence>
<dbReference type="AlphaFoldDB" id="A0A095SWZ8"/>
<dbReference type="EMBL" id="JRHH01000001">
    <property type="protein sequence ID" value="KGD69211.1"/>
    <property type="molecule type" value="Genomic_DNA"/>
</dbReference>
<dbReference type="SMART" id="SM00935">
    <property type="entry name" value="OmpH"/>
    <property type="match status" value="1"/>
</dbReference>
<feature type="coiled-coil region" evidence="3">
    <location>
        <begin position="39"/>
        <end position="106"/>
    </location>
</feature>
<organism evidence="5 6">
    <name type="scientific">Flavobacterium aquatile LMG 4008 = ATCC 11947</name>
    <dbReference type="NCBI Taxonomy" id="1453498"/>
    <lineage>
        <taxon>Bacteria</taxon>
        <taxon>Pseudomonadati</taxon>
        <taxon>Bacteroidota</taxon>
        <taxon>Flavobacteriia</taxon>
        <taxon>Flavobacteriales</taxon>
        <taxon>Flavobacteriaceae</taxon>
        <taxon>Flavobacterium</taxon>
    </lineage>
</organism>
<dbReference type="InterPro" id="IPR024930">
    <property type="entry name" value="Skp_dom_sf"/>
</dbReference>
<evidence type="ECO:0000256" key="3">
    <source>
        <dbReference type="SAM" id="Coils"/>
    </source>
</evidence>
<proteinExistence type="inferred from homology"/>
<feature type="region of interest" description="Disordered" evidence="4">
    <location>
        <begin position="179"/>
        <end position="347"/>
    </location>
</feature>
<keyword evidence="6" id="KW-1185">Reference proteome</keyword>
<accession>A0A095SWZ8</accession>
<dbReference type="RefSeq" id="WP_035123209.1">
    <property type="nucleotide sequence ID" value="NZ_JRHH01000001.1"/>
</dbReference>
<reference evidence="5 6" key="1">
    <citation type="submission" date="2014-09" db="EMBL/GenBank/DDBJ databases">
        <title>Whole Genome Shotgun of Flavobacterium aquatile LMG 4008.</title>
        <authorList>
            <person name="Gale A.N."/>
            <person name="Pipes S.E."/>
            <person name="Newman J.D."/>
        </authorList>
    </citation>
    <scope>NUCLEOTIDE SEQUENCE [LARGE SCALE GENOMIC DNA]</scope>
    <source>
        <strain evidence="5 6">LMG 4008</strain>
    </source>
</reference>
<dbReference type="eggNOG" id="COG2825">
    <property type="taxonomic scope" value="Bacteria"/>
</dbReference>
<evidence type="ECO:0000256" key="2">
    <source>
        <dbReference type="ARBA" id="ARBA00022729"/>
    </source>
</evidence>
<dbReference type="PANTHER" id="PTHR35089:SF1">
    <property type="entry name" value="CHAPERONE PROTEIN SKP"/>
    <property type="match status" value="1"/>
</dbReference>
<dbReference type="Proteomes" id="UP000029554">
    <property type="component" value="Unassembled WGS sequence"/>
</dbReference>
<comment type="similarity">
    <text evidence="1">Belongs to the Skp family.</text>
</comment>
<comment type="caution">
    <text evidence="5">The sequence shown here is derived from an EMBL/GenBank/DDBJ whole genome shotgun (WGS) entry which is preliminary data.</text>
</comment>
<keyword evidence="3" id="KW-0175">Coiled coil</keyword>
<dbReference type="Gene3D" id="3.30.910.20">
    <property type="entry name" value="Skp domain"/>
    <property type="match status" value="1"/>
</dbReference>
<sequence>MRKYILILLTTSFFTINVVAQTRGVKIGYIDMEYILEKVPDYAEAKNQLEQKAQKWKQEIEEKKVDIANQKETLKSERVLLTKELLEEREAEIAFLETELLEYQQKRFGPNGDLMAQKAVLVKPIQDQVFNIVQDISELKKYDFVFDRSSDLTMLFADKRHNISDQVVTRITRAEKREQMTAKQLAKEEEAERKQDFINENPNLSDRQKKLDESKAARQKIIDDRKIAAQEKKDAAEARRKQILQEREDKKNGIVSDKAVTDPKTEATKEETSNKETSAEDKKTAVEETKVKAAEAKAKTLEERKKVIEDRKKAAQEKREKTLADRAAAKLAKEEEKKNKEAETPKP</sequence>
<evidence type="ECO:0000313" key="6">
    <source>
        <dbReference type="Proteomes" id="UP000029554"/>
    </source>
</evidence>
<dbReference type="PANTHER" id="PTHR35089">
    <property type="entry name" value="CHAPERONE PROTEIN SKP"/>
    <property type="match status" value="1"/>
</dbReference>
<dbReference type="GO" id="GO:0051082">
    <property type="term" value="F:unfolded protein binding"/>
    <property type="evidence" value="ECO:0007669"/>
    <property type="project" value="InterPro"/>
</dbReference>
<dbReference type="SUPFAM" id="SSF111384">
    <property type="entry name" value="OmpH-like"/>
    <property type="match status" value="1"/>
</dbReference>
<feature type="compositionally biased region" description="Basic and acidic residues" evidence="4">
    <location>
        <begin position="179"/>
        <end position="197"/>
    </location>
</feature>
<feature type="compositionally biased region" description="Basic and acidic residues" evidence="4">
    <location>
        <begin position="259"/>
        <end position="347"/>
    </location>
</feature>
<evidence type="ECO:0000256" key="1">
    <source>
        <dbReference type="ARBA" id="ARBA00009091"/>
    </source>
</evidence>
<dbReference type="Pfam" id="PF03938">
    <property type="entry name" value="OmpH"/>
    <property type="match status" value="1"/>
</dbReference>
<dbReference type="OrthoDB" id="9788552at2"/>
<gene>
    <name evidence="5" type="ORF">LG45_00035</name>
</gene>